<name>A0A9W9GHJ5_9EURO</name>
<dbReference type="Proteomes" id="UP001149079">
    <property type="component" value="Unassembled WGS sequence"/>
</dbReference>
<accession>A0A9W9GHJ5</accession>
<proteinExistence type="predicted"/>
<keyword evidence="2" id="KW-1185">Reference proteome</keyword>
<reference evidence="1" key="1">
    <citation type="submission" date="2022-11" db="EMBL/GenBank/DDBJ databases">
        <authorList>
            <person name="Petersen C."/>
        </authorList>
    </citation>
    <scope>NUCLEOTIDE SEQUENCE</scope>
    <source>
        <strain evidence="1">IBT 22155</strain>
    </source>
</reference>
<dbReference type="RefSeq" id="XP_056516859.1">
    <property type="nucleotide sequence ID" value="XM_056670486.1"/>
</dbReference>
<organism evidence="1 2">
    <name type="scientific">Penicillium bovifimosum</name>
    <dbReference type="NCBI Taxonomy" id="126998"/>
    <lineage>
        <taxon>Eukaryota</taxon>
        <taxon>Fungi</taxon>
        <taxon>Dikarya</taxon>
        <taxon>Ascomycota</taxon>
        <taxon>Pezizomycotina</taxon>
        <taxon>Eurotiomycetes</taxon>
        <taxon>Eurotiomycetidae</taxon>
        <taxon>Eurotiales</taxon>
        <taxon>Aspergillaceae</taxon>
        <taxon>Penicillium</taxon>
    </lineage>
</organism>
<comment type="caution">
    <text evidence="1">The sequence shown here is derived from an EMBL/GenBank/DDBJ whole genome shotgun (WGS) entry which is preliminary data.</text>
</comment>
<dbReference type="GeneID" id="81409657"/>
<dbReference type="EMBL" id="JAPQKL010000008">
    <property type="protein sequence ID" value="KAJ5120355.1"/>
    <property type="molecule type" value="Genomic_DNA"/>
</dbReference>
<evidence type="ECO:0000313" key="2">
    <source>
        <dbReference type="Proteomes" id="UP001149079"/>
    </source>
</evidence>
<reference evidence="1" key="2">
    <citation type="journal article" date="2023" name="IMA Fungus">
        <title>Comparative genomic study of the Penicillium genus elucidates a diverse pangenome and 15 lateral gene transfer events.</title>
        <authorList>
            <person name="Petersen C."/>
            <person name="Sorensen T."/>
            <person name="Nielsen M.R."/>
            <person name="Sondergaard T.E."/>
            <person name="Sorensen J.L."/>
            <person name="Fitzpatrick D.A."/>
            <person name="Frisvad J.C."/>
            <person name="Nielsen K.L."/>
        </authorList>
    </citation>
    <scope>NUCLEOTIDE SEQUENCE</scope>
    <source>
        <strain evidence="1">IBT 22155</strain>
    </source>
</reference>
<dbReference type="AlphaFoldDB" id="A0A9W9GHJ5"/>
<gene>
    <name evidence="1" type="ORF">N7515_009743</name>
</gene>
<protein>
    <submittedName>
        <fullName evidence="1">Uncharacterized protein</fullName>
    </submittedName>
</protein>
<evidence type="ECO:0000313" key="1">
    <source>
        <dbReference type="EMBL" id="KAJ5120355.1"/>
    </source>
</evidence>
<sequence>MSKIHTHAPKTSHAATVLAVVKAATVDMVQHTVATAACPTATQLPIVDYMRGSLAKVAL</sequence>